<keyword evidence="1" id="KW-0521">NADP</keyword>
<evidence type="ECO:0000256" key="2">
    <source>
        <dbReference type="ARBA" id="ARBA00023002"/>
    </source>
</evidence>
<keyword evidence="5" id="KW-1185">Reference proteome</keyword>
<dbReference type="Gene3D" id="3.40.50.720">
    <property type="entry name" value="NAD(P)-binding Rossmann-like Domain"/>
    <property type="match status" value="1"/>
</dbReference>
<dbReference type="Pfam" id="PF08240">
    <property type="entry name" value="ADH_N"/>
    <property type="match status" value="1"/>
</dbReference>
<dbReference type="SUPFAM" id="SSF51735">
    <property type="entry name" value="NAD(P)-binding Rossmann-fold domains"/>
    <property type="match status" value="1"/>
</dbReference>
<comment type="caution">
    <text evidence="4">The sequence shown here is derived from an EMBL/GenBank/DDBJ whole genome shotgun (WGS) entry which is preliminary data.</text>
</comment>
<dbReference type="GO" id="GO:0070402">
    <property type="term" value="F:NADPH binding"/>
    <property type="evidence" value="ECO:0007669"/>
    <property type="project" value="TreeGrafter"/>
</dbReference>
<reference evidence="4 5" key="1">
    <citation type="submission" date="2018-10" db="EMBL/GenBank/DDBJ databases">
        <title>Draft genome of Mycobacterium hodleri strain B.</title>
        <authorList>
            <person name="Amande T.J."/>
            <person name="Mcgenity T.J."/>
        </authorList>
    </citation>
    <scope>NUCLEOTIDE SEQUENCE [LARGE SCALE GENOMIC DNA]</scope>
    <source>
        <strain evidence="4 5">B</strain>
    </source>
</reference>
<dbReference type="EMBL" id="VIFX01000039">
    <property type="protein sequence ID" value="TQR83817.1"/>
    <property type="molecule type" value="Genomic_DNA"/>
</dbReference>
<dbReference type="PANTHER" id="PTHR48106">
    <property type="entry name" value="QUINONE OXIDOREDUCTASE PIG3-RELATED"/>
    <property type="match status" value="1"/>
</dbReference>
<sequence length="334" mass="34208">MRAVVQRRAGDPADVLEIVDVDSPPAPGPGQVTVAVTMFPVHPGDLQMIATSGPGDGRPAGVGAEATGVVVTAGPGVLISVGTRVSMFMLGGLWRERVTVSAADVVPVPDSLSDEVAAQLLINPITVLMLRRAAQRHVSVGFDGVILNNAAASSVGRLFTAGAAHHHIDTISIVRSDARAEQLAQRFPDVPVVSTQSADWQQRVRDAAGGRPIAVALDPVGGNAAADLLSLLDPGGSVIVYGLMAPEPIPLHAGTLVHRDLNISGLNIGRWAGASAEQRRSDMASALAIAHGLAAHFDVAATYPLGDLRSAVAHAAQSGKTGAVLVRVTEGDAS</sequence>
<evidence type="ECO:0000259" key="3">
    <source>
        <dbReference type="SMART" id="SM00829"/>
    </source>
</evidence>
<gene>
    <name evidence="4" type="ORF">D8S82_25120</name>
</gene>
<dbReference type="InterPro" id="IPR011032">
    <property type="entry name" value="GroES-like_sf"/>
</dbReference>
<dbReference type="InterPro" id="IPR020843">
    <property type="entry name" value="ER"/>
</dbReference>
<dbReference type="InterPro" id="IPR013154">
    <property type="entry name" value="ADH-like_N"/>
</dbReference>
<dbReference type="GO" id="GO:0016651">
    <property type="term" value="F:oxidoreductase activity, acting on NAD(P)H"/>
    <property type="evidence" value="ECO:0007669"/>
    <property type="project" value="TreeGrafter"/>
</dbReference>
<accession>A0A544VV02</accession>
<dbReference type="Proteomes" id="UP000315759">
    <property type="component" value="Unassembled WGS sequence"/>
</dbReference>
<dbReference type="InterPro" id="IPR013149">
    <property type="entry name" value="ADH-like_C"/>
</dbReference>
<dbReference type="Pfam" id="PF00107">
    <property type="entry name" value="ADH_zinc_N"/>
    <property type="match status" value="1"/>
</dbReference>
<evidence type="ECO:0000313" key="5">
    <source>
        <dbReference type="Proteomes" id="UP000315759"/>
    </source>
</evidence>
<name>A0A544VV02_9MYCO</name>
<protein>
    <submittedName>
        <fullName evidence="4">Zinc-binding dehydrogenase</fullName>
    </submittedName>
</protein>
<dbReference type="InterPro" id="IPR036291">
    <property type="entry name" value="NAD(P)-bd_dom_sf"/>
</dbReference>
<dbReference type="Gene3D" id="3.90.180.10">
    <property type="entry name" value="Medium-chain alcohol dehydrogenases, catalytic domain"/>
    <property type="match status" value="1"/>
</dbReference>
<organism evidence="4 5">
    <name type="scientific">Mycolicibacterium hodleri</name>
    <dbReference type="NCBI Taxonomy" id="49897"/>
    <lineage>
        <taxon>Bacteria</taxon>
        <taxon>Bacillati</taxon>
        <taxon>Actinomycetota</taxon>
        <taxon>Actinomycetes</taxon>
        <taxon>Mycobacteriales</taxon>
        <taxon>Mycobacteriaceae</taxon>
        <taxon>Mycolicibacterium</taxon>
    </lineage>
</organism>
<dbReference type="AlphaFoldDB" id="A0A544VV02"/>
<keyword evidence="2" id="KW-0560">Oxidoreductase</keyword>
<dbReference type="SMART" id="SM00829">
    <property type="entry name" value="PKS_ER"/>
    <property type="match status" value="1"/>
</dbReference>
<dbReference type="SUPFAM" id="SSF50129">
    <property type="entry name" value="GroES-like"/>
    <property type="match status" value="1"/>
</dbReference>
<dbReference type="PANTHER" id="PTHR48106:SF2">
    <property type="entry name" value="ZN2+-BINDING DEHYDROGENASE"/>
    <property type="match status" value="1"/>
</dbReference>
<feature type="domain" description="Enoyl reductase (ER)" evidence="3">
    <location>
        <begin position="10"/>
        <end position="326"/>
    </location>
</feature>
<evidence type="ECO:0000313" key="4">
    <source>
        <dbReference type="EMBL" id="TQR83817.1"/>
    </source>
</evidence>
<evidence type="ECO:0000256" key="1">
    <source>
        <dbReference type="ARBA" id="ARBA00022857"/>
    </source>
</evidence>
<proteinExistence type="predicted"/>